<keyword evidence="10" id="KW-1185">Reference proteome</keyword>
<accession>A0ABS2AHD5</accession>
<protein>
    <submittedName>
        <fullName evidence="9">ABC transporter permease</fullName>
    </submittedName>
</protein>
<dbReference type="InterPro" id="IPR000515">
    <property type="entry name" value="MetI-like"/>
</dbReference>
<comment type="caution">
    <text evidence="9">The sequence shown here is derived from an EMBL/GenBank/DDBJ whole genome shotgun (WGS) entry which is preliminary data.</text>
</comment>
<evidence type="ECO:0000256" key="6">
    <source>
        <dbReference type="ARBA" id="ARBA00023136"/>
    </source>
</evidence>
<feature type="transmembrane region" description="Helical" evidence="7">
    <location>
        <begin position="273"/>
        <end position="294"/>
    </location>
</feature>
<feature type="transmembrane region" description="Helical" evidence="7">
    <location>
        <begin position="101"/>
        <end position="124"/>
    </location>
</feature>
<keyword evidence="4 7" id="KW-0812">Transmembrane</keyword>
<feature type="transmembrane region" description="Helical" evidence="7">
    <location>
        <begin position="36"/>
        <end position="53"/>
    </location>
</feature>
<keyword evidence="2 7" id="KW-0813">Transport</keyword>
<dbReference type="PANTHER" id="PTHR43386">
    <property type="entry name" value="OLIGOPEPTIDE TRANSPORT SYSTEM PERMEASE PROTEIN APPC"/>
    <property type="match status" value="1"/>
</dbReference>
<evidence type="ECO:0000313" key="9">
    <source>
        <dbReference type="EMBL" id="MBM2619259.1"/>
    </source>
</evidence>
<dbReference type="SUPFAM" id="SSF161098">
    <property type="entry name" value="MetI-like"/>
    <property type="match status" value="1"/>
</dbReference>
<dbReference type="Pfam" id="PF00528">
    <property type="entry name" value="BPD_transp_1"/>
    <property type="match status" value="1"/>
</dbReference>
<feature type="transmembrane region" description="Helical" evidence="7">
    <location>
        <begin position="219"/>
        <end position="237"/>
    </location>
</feature>
<keyword evidence="6 7" id="KW-0472">Membrane</keyword>
<evidence type="ECO:0000259" key="8">
    <source>
        <dbReference type="PROSITE" id="PS50928"/>
    </source>
</evidence>
<proteinExistence type="inferred from homology"/>
<feature type="domain" description="ABC transmembrane type-1" evidence="8">
    <location>
        <begin position="97"/>
        <end position="291"/>
    </location>
</feature>
<dbReference type="Proteomes" id="UP000632138">
    <property type="component" value="Unassembled WGS sequence"/>
</dbReference>
<feature type="transmembrane region" description="Helical" evidence="7">
    <location>
        <begin position="136"/>
        <end position="153"/>
    </location>
</feature>
<dbReference type="Gene3D" id="1.10.3720.10">
    <property type="entry name" value="MetI-like"/>
    <property type="match status" value="1"/>
</dbReference>
<dbReference type="RefSeq" id="WP_203379234.1">
    <property type="nucleotide sequence ID" value="NZ_JAENHP010000009.1"/>
</dbReference>
<dbReference type="InterPro" id="IPR035906">
    <property type="entry name" value="MetI-like_sf"/>
</dbReference>
<evidence type="ECO:0000256" key="7">
    <source>
        <dbReference type="RuleBase" id="RU363032"/>
    </source>
</evidence>
<keyword evidence="5 7" id="KW-1133">Transmembrane helix</keyword>
<organism evidence="9 10">
    <name type="scientific">Paractinoplanes ovalisporus</name>
    <dbReference type="NCBI Taxonomy" id="2810368"/>
    <lineage>
        <taxon>Bacteria</taxon>
        <taxon>Bacillati</taxon>
        <taxon>Actinomycetota</taxon>
        <taxon>Actinomycetes</taxon>
        <taxon>Micromonosporales</taxon>
        <taxon>Micromonosporaceae</taxon>
        <taxon>Paractinoplanes</taxon>
    </lineage>
</organism>
<gene>
    <name evidence="9" type="ORF">JIG36_27275</name>
</gene>
<dbReference type="EMBL" id="JAENHP010000009">
    <property type="protein sequence ID" value="MBM2619259.1"/>
    <property type="molecule type" value="Genomic_DNA"/>
</dbReference>
<evidence type="ECO:0000256" key="1">
    <source>
        <dbReference type="ARBA" id="ARBA00004651"/>
    </source>
</evidence>
<feature type="transmembrane region" description="Helical" evidence="7">
    <location>
        <begin position="165"/>
        <end position="184"/>
    </location>
</feature>
<dbReference type="PROSITE" id="PS50928">
    <property type="entry name" value="ABC_TM1"/>
    <property type="match status" value="1"/>
</dbReference>
<reference evidence="9 10" key="1">
    <citation type="submission" date="2021-01" db="EMBL/GenBank/DDBJ databases">
        <title>Actinoplanes sp. nov. LDG1-06 isolated from lichen.</title>
        <authorList>
            <person name="Saeng-In P."/>
            <person name="Phongsopitanun W."/>
            <person name="Kanchanasin P."/>
            <person name="Yuki M."/>
            <person name="Kudo T."/>
            <person name="Ohkuma M."/>
            <person name="Tanasupawat S."/>
        </authorList>
    </citation>
    <scope>NUCLEOTIDE SEQUENCE [LARGE SCALE GENOMIC DNA]</scope>
    <source>
        <strain evidence="9 10">LDG1-06</strain>
    </source>
</reference>
<comment type="subcellular location">
    <subcellularLocation>
        <location evidence="1 7">Cell membrane</location>
        <topology evidence="1 7">Multi-pass membrane protein</topology>
    </subcellularLocation>
</comment>
<name>A0ABS2AHD5_9ACTN</name>
<evidence type="ECO:0000256" key="4">
    <source>
        <dbReference type="ARBA" id="ARBA00022692"/>
    </source>
</evidence>
<evidence type="ECO:0000256" key="3">
    <source>
        <dbReference type="ARBA" id="ARBA00022475"/>
    </source>
</evidence>
<dbReference type="CDD" id="cd06261">
    <property type="entry name" value="TM_PBP2"/>
    <property type="match status" value="1"/>
</dbReference>
<keyword evidence="3" id="KW-1003">Cell membrane</keyword>
<dbReference type="InterPro" id="IPR050366">
    <property type="entry name" value="BP-dependent_transpt_permease"/>
</dbReference>
<dbReference type="PANTHER" id="PTHR43386:SF6">
    <property type="entry name" value="ABC TRANSPORTER PERMEASE PROTEIN"/>
    <property type="match status" value="1"/>
</dbReference>
<comment type="similarity">
    <text evidence="7">Belongs to the binding-protein-dependent transport system permease family.</text>
</comment>
<sequence length="303" mass="31320">MSDLNAVTTAEAPATDAGKPRGLAGDAWLDLRSRKVFWIAAALVVVVLLMAAWPSLFTSADPGDCLLARKNAGASGGAIFGYDFQGCDVYAKTVYGARDSVVVAIAATLIAGVIGLFVGLAAGYAGGWIDALLSRFIDVMLGVPFLLGAIVLAKRLSSDPESNGVVAVILTLGVLGWTAAARVMRSAVISAKNQDYVAAARMLGAGPGRLMFRHILPNSISPFIVVLTILLGVNIAGEATLSYLGVGLKGDAVSWGLAIAETGPYARTAAAPLVWPSVFLAATVLAFIMLGDAVRDAFDPKLR</sequence>
<evidence type="ECO:0000256" key="5">
    <source>
        <dbReference type="ARBA" id="ARBA00022989"/>
    </source>
</evidence>
<evidence type="ECO:0000313" key="10">
    <source>
        <dbReference type="Proteomes" id="UP000632138"/>
    </source>
</evidence>
<evidence type="ECO:0000256" key="2">
    <source>
        <dbReference type="ARBA" id="ARBA00022448"/>
    </source>
</evidence>